<dbReference type="AlphaFoldDB" id="A0A0F9EKD7"/>
<accession>A0A0F9EKD7</accession>
<sequence>MGLGSRIFIVNDDRSIEKLSLARFERLFRQIPDERLSKYAGKRVKYAHVILELKNRKPVEVVMIQYSYLSFDSEGLIDRSLMKKDAVYLEALEGGTVVPVML</sequence>
<dbReference type="EMBL" id="LAZR01024632">
    <property type="protein sequence ID" value="KKL74494.1"/>
    <property type="molecule type" value="Genomic_DNA"/>
</dbReference>
<evidence type="ECO:0000313" key="1">
    <source>
        <dbReference type="EMBL" id="KKL74494.1"/>
    </source>
</evidence>
<organism evidence="1">
    <name type="scientific">marine sediment metagenome</name>
    <dbReference type="NCBI Taxonomy" id="412755"/>
    <lineage>
        <taxon>unclassified sequences</taxon>
        <taxon>metagenomes</taxon>
        <taxon>ecological metagenomes</taxon>
    </lineage>
</organism>
<reference evidence="1" key="1">
    <citation type="journal article" date="2015" name="Nature">
        <title>Complex archaea that bridge the gap between prokaryotes and eukaryotes.</title>
        <authorList>
            <person name="Spang A."/>
            <person name="Saw J.H."/>
            <person name="Jorgensen S.L."/>
            <person name="Zaremba-Niedzwiedzka K."/>
            <person name="Martijn J."/>
            <person name="Lind A.E."/>
            <person name="van Eijk R."/>
            <person name="Schleper C."/>
            <person name="Guy L."/>
            <person name="Ettema T.J."/>
        </authorList>
    </citation>
    <scope>NUCLEOTIDE SEQUENCE</scope>
</reference>
<comment type="caution">
    <text evidence="1">The sequence shown here is derived from an EMBL/GenBank/DDBJ whole genome shotgun (WGS) entry which is preliminary data.</text>
</comment>
<gene>
    <name evidence="1" type="ORF">LCGC14_2064320</name>
</gene>
<name>A0A0F9EKD7_9ZZZZ</name>
<proteinExistence type="predicted"/>
<protein>
    <submittedName>
        <fullName evidence="1">Uncharacterized protein</fullName>
    </submittedName>
</protein>